<evidence type="ECO:0000313" key="3">
    <source>
        <dbReference type="Proteomes" id="UP000440578"/>
    </source>
</evidence>
<comment type="caution">
    <text evidence="2">The sequence shown here is derived from an EMBL/GenBank/DDBJ whole genome shotgun (WGS) entry which is preliminary data.</text>
</comment>
<protein>
    <submittedName>
        <fullName evidence="2">Small G protein signaling modulator 3</fullName>
    </submittedName>
</protein>
<dbReference type="EMBL" id="VIIS01001728">
    <property type="protein sequence ID" value="KAF0293724.1"/>
    <property type="molecule type" value="Genomic_DNA"/>
</dbReference>
<name>A0A6A4VQ92_AMPAM</name>
<evidence type="ECO:0000259" key="1">
    <source>
        <dbReference type="PROSITE" id="PS50826"/>
    </source>
</evidence>
<dbReference type="AlphaFoldDB" id="A0A6A4VQ92"/>
<dbReference type="PROSITE" id="PS50826">
    <property type="entry name" value="RUN"/>
    <property type="match status" value="1"/>
</dbReference>
<dbReference type="Pfam" id="PF02759">
    <property type="entry name" value="RUN"/>
    <property type="match status" value="1"/>
</dbReference>
<keyword evidence="3" id="KW-1185">Reference proteome</keyword>
<proteinExistence type="predicted"/>
<dbReference type="Proteomes" id="UP000440578">
    <property type="component" value="Unassembled WGS sequence"/>
</dbReference>
<dbReference type="SMART" id="SM00593">
    <property type="entry name" value="RUN"/>
    <property type="match status" value="1"/>
</dbReference>
<dbReference type="InterPro" id="IPR004012">
    <property type="entry name" value="Run_dom"/>
</dbReference>
<gene>
    <name evidence="2" type="primary">SGSM3_0</name>
    <name evidence="2" type="ORF">FJT64_008552</name>
</gene>
<dbReference type="Gene3D" id="1.20.58.900">
    <property type="match status" value="1"/>
</dbReference>
<dbReference type="OrthoDB" id="44736at2759"/>
<organism evidence="2 3">
    <name type="scientific">Amphibalanus amphitrite</name>
    <name type="common">Striped barnacle</name>
    <name type="synonym">Balanus amphitrite</name>
    <dbReference type="NCBI Taxonomy" id="1232801"/>
    <lineage>
        <taxon>Eukaryota</taxon>
        <taxon>Metazoa</taxon>
        <taxon>Ecdysozoa</taxon>
        <taxon>Arthropoda</taxon>
        <taxon>Crustacea</taxon>
        <taxon>Multicrustacea</taxon>
        <taxon>Cirripedia</taxon>
        <taxon>Thoracica</taxon>
        <taxon>Thoracicalcarea</taxon>
        <taxon>Balanomorpha</taxon>
        <taxon>Balanoidea</taxon>
        <taxon>Balanidae</taxon>
        <taxon>Amphibalaninae</taxon>
        <taxon>Amphibalanus</taxon>
    </lineage>
</organism>
<accession>A0A6A4VQ92</accession>
<evidence type="ECO:0000313" key="2">
    <source>
        <dbReference type="EMBL" id="KAF0293724.1"/>
    </source>
</evidence>
<dbReference type="SUPFAM" id="SSF140741">
    <property type="entry name" value="RUN domain-like"/>
    <property type="match status" value="1"/>
</dbReference>
<dbReference type="InterPro" id="IPR037213">
    <property type="entry name" value="Run_dom_sf"/>
</dbReference>
<reference evidence="2 3" key="1">
    <citation type="submission" date="2019-07" db="EMBL/GenBank/DDBJ databases">
        <title>Draft genome assembly of a fouling barnacle, Amphibalanus amphitrite (Darwin, 1854): The first reference genome for Thecostraca.</title>
        <authorList>
            <person name="Kim W."/>
        </authorList>
    </citation>
    <scope>NUCLEOTIDE SEQUENCE [LARGE SCALE GENOMIC DNA]</scope>
    <source>
        <strain evidence="2">SNU_AA5</strain>
        <tissue evidence="2">Soma without cirri and trophi</tissue>
    </source>
</reference>
<sequence>MLLYRCVEAVNLSHDRVHAQMDVKLRSLICMGLNEQVLHLWLEAICSNTAVVQKWYQPWSFMSSPGWVQVKCELRVLAQFSFRLNPDWELPAKKNRQQPLREGVQDMLVKHHLFSWDL</sequence>
<feature type="domain" description="RUN" evidence="1">
    <location>
        <begin position="1"/>
        <end position="89"/>
    </location>
</feature>